<comment type="caution">
    <text evidence="1">The sequence shown here is derived from an EMBL/GenBank/DDBJ whole genome shotgun (WGS) entry which is preliminary data.</text>
</comment>
<dbReference type="EMBL" id="BJNH01000037">
    <property type="protein sequence ID" value="GEC26414.1"/>
    <property type="molecule type" value="Genomic_DNA"/>
</dbReference>
<organism evidence="1 2">
    <name type="scientific">Pseudonocardia saturnea</name>
    <dbReference type="NCBI Taxonomy" id="33909"/>
    <lineage>
        <taxon>Bacteria</taxon>
        <taxon>Bacillati</taxon>
        <taxon>Actinomycetota</taxon>
        <taxon>Actinomycetes</taxon>
        <taxon>Pseudonocardiales</taxon>
        <taxon>Pseudonocardiaceae</taxon>
        <taxon>Pseudonocardia</taxon>
    </lineage>
</organism>
<reference evidence="1 2" key="1">
    <citation type="submission" date="2019-06" db="EMBL/GenBank/DDBJ databases">
        <title>Whole genome shotgun sequence of Pseudonocardia saturnea NBRC 14499.</title>
        <authorList>
            <person name="Hosoyama A."/>
            <person name="Uohara A."/>
            <person name="Ohji S."/>
            <person name="Ichikawa N."/>
        </authorList>
    </citation>
    <scope>NUCLEOTIDE SEQUENCE [LARGE SCALE GENOMIC DNA]</scope>
    <source>
        <strain evidence="1 2">NBRC 14499</strain>
    </source>
</reference>
<sequence>MSAHRRLGYASASVRWNVAPQLAHCAAVGRYTRLQIIRSGTVVTRHGVGGAEVRIAPVRRNADVAWRPDVPASVWSWASRMARWCACRCEPPLRCSPVEIVP</sequence>
<evidence type="ECO:0000313" key="1">
    <source>
        <dbReference type="EMBL" id="GEC26414.1"/>
    </source>
</evidence>
<protein>
    <submittedName>
        <fullName evidence="1">Uncharacterized protein</fullName>
    </submittedName>
</protein>
<dbReference type="Proteomes" id="UP000320693">
    <property type="component" value="Unassembled WGS sequence"/>
</dbReference>
<accession>A0ABQ0S0J3</accession>
<keyword evidence="2" id="KW-1185">Reference proteome</keyword>
<proteinExistence type="predicted"/>
<name>A0ABQ0S0J3_9PSEU</name>
<gene>
    <name evidence="1" type="ORF">PSA01_34430</name>
</gene>
<evidence type="ECO:0000313" key="2">
    <source>
        <dbReference type="Proteomes" id="UP000320693"/>
    </source>
</evidence>